<evidence type="ECO:0000313" key="3">
    <source>
        <dbReference type="EMBL" id="ANJ26228.1"/>
    </source>
</evidence>
<reference evidence="3 4" key="1">
    <citation type="journal article" date="2016" name="Int. J. Syst. Evol. Microbiol.">
        <title>Agromyces aureus sp. nov., isolated from the rhizosphere of Salix caprea L. grown in a heavy-metal-contaminated soil.</title>
        <authorList>
            <person name="Corretto E."/>
            <person name="Antonielli L."/>
            <person name="Sessitsch A."/>
            <person name="Compant S."/>
            <person name="Gorfer M."/>
            <person name="Kuffner M."/>
            <person name="Brader G."/>
        </authorList>
    </citation>
    <scope>NUCLEOTIDE SEQUENCE [LARGE SCALE GENOMIC DNA]</scope>
    <source>
        <strain evidence="3 4">AR33</strain>
    </source>
</reference>
<dbReference type="Proteomes" id="UP000078437">
    <property type="component" value="Chromosome"/>
</dbReference>
<name>A0A191WDE6_9MICO</name>
<sequence length="151" mass="16713">MSDFETTLYIAADPQRVWDAITGEEGSRAVMWGSALRGELTPGSRYEYVGPGQDGDETVHVYGEVLAAEPGALLQLTEHPGPTYRENHAELTSRMTWRLEAAGDDLTKLTFTNDRWSDAHPAEAETAETWPLVLSSFKSWIETGRALPFPS</sequence>
<dbReference type="KEGG" id="agy:ATC03_05315"/>
<proteinExistence type="inferred from homology"/>
<dbReference type="InterPro" id="IPR013538">
    <property type="entry name" value="ASHA1/2-like_C"/>
</dbReference>
<organism evidence="3 4">
    <name type="scientific">Agromyces aureus</name>
    <dbReference type="NCBI Taxonomy" id="453304"/>
    <lineage>
        <taxon>Bacteria</taxon>
        <taxon>Bacillati</taxon>
        <taxon>Actinomycetota</taxon>
        <taxon>Actinomycetes</taxon>
        <taxon>Micrococcales</taxon>
        <taxon>Microbacteriaceae</taxon>
        <taxon>Agromyces</taxon>
    </lineage>
</organism>
<evidence type="ECO:0000259" key="2">
    <source>
        <dbReference type="Pfam" id="PF08327"/>
    </source>
</evidence>
<dbReference type="SUPFAM" id="SSF55961">
    <property type="entry name" value="Bet v1-like"/>
    <property type="match status" value="1"/>
</dbReference>
<dbReference type="RefSeq" id="WP_067874045.1">
    <property type="nucleotide sequence ID" value="NZ_CP013979.1"/>
</dbReference>
<accession>A0A191WDE6</accession>
<feature type="domain" description="Activator of Hsp90 ATPase homologue 1/2-like C-terminal" evidence="2">
    <location>
        <begin position="12"/>
        <end position="140"/>
    </location>
</feature>
<dbReference type="OrthoDB" id="9815653at2"/>
<dbReference type="InterPro" id="IPR023393">
    <property type="entry name" value="START-like_dom_sf"/>
</dbReference>
<reference evidence="4" key="2">
    <citation type="submission" date="2016-01" db="EMBL/GenBank/DDBJ databases">
        <title>Complete genome sequence of Agromyces aureus AR33T and comparison with related organisms.</title>
        <authorList>
            <person name="Corretto E."/>
            <person name="Antonielli L."/>
            <person name="Sessitsch A."/>
            <person name="Brader G."/>
        </authorList>
    </citation>
    <scope>NUCLEOTIDE SEQUENCE [LARGE SCALE GENOMIC DNA]</scope>
    <source>
        <strain evidence="4">AR33</strain>
    </source>
</reference>
<dbReference type="Pfam" id="PF08327">
    <property type="entry name" value="AHSA1"/>
    <property type="match status" value="1"/>
</dbReference>
<protein>
    <submittedName>
        <fullName evidence="3">Polyketide cyclase</fullName>
    </submittedName>
</protein>
<gene>
    <name evidence="3" type="ORF">ATC03_05315</name>
</gene>
<dbReference type="Gene3D" id="3.30.530.20">
    <property type="match status" value="1"/>
</dbReference>
<dbReference type="AlphaFoldDB" id="A0A191WDE6"/>
<dbReference type="EMBL" id="CP013979">
    <property type="protein sequence ID" value="ANJ26228.1"/>
    <property type="molecule type" value="Genomic_DNA"/>
</dbReference>
<comment type="similarity">
    <text evidence="1">Belongs to the AHA1 family.</text>
</comment>
<evidence type="ECO:0000313" key="4">
    <source>
        <dbReference type="Proteomes" id="UP000078437"/>
    </source>
</evidence>
<keyword evidence="4" id="KW-1185">Reference proteome</keyword>
<evidence type="ECO:0000256" key="1">
    <source>
        <dbReference type="ARBA" id="ARBA00006817"/>
    </source>
</evidence>